<dbReference type="Proteomes" id="UP000094849">
    <property type="component" value="Unassembled WGS sequence"/>
</dbReference>
<protein>
    <recommendedName>
        <fullName evidence="4">Fibronectin type-III domain-containing protein</fullName>
    </recommendedName>
</protein>
<comment type="caution">
    <text evidence="2">The sequence shown here is derived from an EMBL/GenBank/DDBJ whole genome shotgun (WGS) entry which is preliminary data.</text>
</comment>
<keyword evidence="3" id="KW-1185">Reference proteome</keyword>
<organism evidence="2 3">
    <name type="scientific">Candidatus Thiodiazotropha endoloripes</name>
    <dbReference type="NCBI Taxonomy" id="1818881"/>
    <lineage>
        <taxon>Bacteria</taxon>
        <taxon>Pseudomonadati</taxon>
        <taxon>Pseudomonadota</taxon>
        <taxon>Gammaproteobacteria</taxon>
        <taxon>Chromatiales</taxon>
        <taxon>Sedimenticolaceae</taxon>
        <taxon>Candidatus Thiodiazotropha</taxon>
    </lineage>
</organism>
<name>A0A1E2UKZ9_9GAMM</name>
<gene>
    <name evidence="2" type="ORF">A3196_00865</name>
</gene>
<reference evidence="2 3" key="1">
    <citation type="submission" date="2016-03" db="EMBL/GenBank/DDBJ databases">
        <title>Chemosynthetic sulphur-oxidizing symbionts of marine invertebrate animals are capable of nitrogen fixation.</title>
        <authorList>
            <person name="Petersen J.M."/>
            <person name="Kemper A."/>
            <person name="Gruber-Vodicka H."/>
            <person name="Cardini U."/>
            <person name="Geest Mvander."/>
            <person name="Kleiner M."/>
            <person name="Bulgheresi S."/>
            <person name="Fussmann M."/>
            <person name="Herbold C."/>
            <person name="Seah B.K.B."/>
            <person name="Antony C.Paul."/>
            <person name="Liu D."/>
            <person name="Belitz A."/>
            <person name="Weber M."/>
        </authorList>
    </citation>
    <scope>NUCLEOTIDE SEQUENCE [LARGE SCALE GENOMIC DNA]</scope>
    <source>
        <strain evidence="2">G_D</strain>
    </source>
</reference>
<sequence length="139" mass="13834">MPSTLYSVRAFATNGIGTGYGPQISFTTAADDGDGVALAVEDAGPNGGDGNNDGTADSLQSNVSSLPDATGSGYLTLEVGGGCATAQAVAAVAIGSMPTADPFGYLYPYGLLELTLPCETADITVYYHIPGATSQVSSV</sequence>
<accession>A0A1E2UKZ9</accession>
<evidence type="ECO:0000313" key="3">
    <source>
        <dbReference type="Proteomes" id="UP000094849"/>
    </source>
</evidence>
<feature type="region of interest" description="Disordered" evidence="1">
    <location>
        <begin position="42"/>
        <end position="64"/>
    </location>
</feature>
<dbReference type="AlphaFoldDB" id="A0A1E2UKZ9"/>
<proteinExistence type="predicted"/>
<dbReference type="RefSeq" id="WP_069024025.1">
    <property type="nucleotide sequence ID" value="NZ_LVJZ01000003.1"/>
</dbReference>
<evidence type="ECO:0008006" key="4">
    <source>
        <dbReference type="Google" id="ProtNLM"/>
    </source>
</evidence>
<feature type="compositionally biased region" description="Polar residues" evidence="1">
    <location>
        <begin position="55"/>
        <end position="64"/>
    </location>
</feature>
<evidence type="ECO:0000313" key="2">
    <source>
        <dbReference type="EMBL" id="ODB95428.1"/>
    </source>
</evidence>
<evidence type="ECO:0000256" key="1">
    <source>
        <dbReference type="SAM" id="MobiDB-lite"/>
    </source>
</evidence>
<dbReference type="EMBL" id="LVJZ01000003">
    <property type="protein sequence ID" value="ODB95428.1"/>
    <property type="molecule type" value="Genomic_DNA"/>
</dbReference>